<gene>
    <name evidence="2" type="ORF">WG926_24130</name>
</gene>
<accession>A0ABU9YRH4</accession>
<evidence type="ECO:0008006" key="4">
    <source>
        <dbReference type="Google" id="ProtNLM"/>
    </source>
</evidence>
<dbReference type="SUPFAM" id="SSF53795">
    <property type="entry name" value="PEP carboxykinase-like"/>
    <property type="match status" value="1"/>
</dbReference>
<evidence type="ECO:0000313" key="2">
    <source>
        <dbReference type="EMBL" id="MEN2991423.1"/>
    </source>
</evidence>
<name>A0ABU9YRH4_9PROT</name>
<keyword evidence="1" id="KW-0732">Signal</keyword>
<dbReference type="InterPro" id="IPR027417">
    <property type="entry name" value="P-loop_NTPase"/>
</dbReference>
<feature type="signal peptide" evidence="1">
    <location>
        <begin position="1"/>
        <end position="22"/>
    </location>
</feature>
<reference evidence="2 3" key="1">
    <citation type="submission" date="2024-03" db="EMBL/GenBank/DDBJ databases">
        <title>High-quality draft genome sequencing of Tistrella sp. BH-R2-4.</title>
        <authorList>
            <person name="Dong C."/>
        </authorList>
    </citation>
    <scope>NUCLEOTIDE SEQUENCE [LARGE SCALE GENOMIC DNA]</scope>
    <source>
        <strain evidence="2 3">BH-R2-4</strain>
    </source>
</reference>
<sequence>MTAYYRIAGLTVRSALRLPAMAAPPTAPVDVTVMVDDGDQAPVIADAVARGRNWAMGPWGHGVGRWMVTGATGGVVHLSGTGAITVWGRNQEQRDEAADWVVSAAFAAVLLARGRLPLHAAALSFGDRALMVAGVSGAGKSTLAAALAGAGGVVIADDLSAPAPGADGAMILEPVFPRLRLAPGAAAMSGRSVAPTVLADGKQRLPADDSLRPGPRQAAALLIIDGRSSGAGEMVRIAAADAVGPVLSHIVGRQVMDRFGTMPALWSAASMLCRNLPVYSLHPPDRLDSLAGFAEGLAADLVGRCM</sequence>
<dbReference type="Proteomes" id="UP001413721">
    <property type="component" value="Unassembled WGS sequence"/>
</dbReference>
<dbReference type="RefSeq" id="WP_345932124.1">
    <property type="nucleotide sequence ID" value="NZ_JBBKTV010000002.1"/>
</dbReference>
<dbReference type="EMBL" id="JBBKTW010000011">
    <property type="protein sequence ID" value="MEN2991423.1"/>
    <property type="molecule type" value="Genomic_DNA"/>
</dbReference>
<keyword evidence="3" id="KW-1185">Reference proteome</keyword>
<organism evidence="2 3">
    <name type="scientific">Tistrella arctica</name>
    <dbReference type="NCBI Taxonomy" id="3133430"/>
    <lineage>
        <taxon>Bacteria</taxon>
        <taxon>Pseudomonadati</taxon>
        <taxon>Pseudomonadota</taxon>
        <taxon>Alphaproteobacteria</taxon>
        <taxon>Geminicoccales</taxon>
        <taxon>Geminicoccaceae</taxon>
        <taxon>Tistrella</taxon>
    </lineage>
</organism>
<evidence type="ECO:0000256" key="1">
    <source>
        <dbReference type="SAM" id="SignalP"/>
    </source>
</evidence>
<evidence type="ECO:0000313" key="3">
    <source>
        <dbReference type="Proteomes" id="UP001413721"/>
    </source>
</evidence>
<proteinExistence type="predicted"/>
<protein>
    <recommendedName>
        <fullName evidence="4">HPr kinase/phosphorylase C-terminal domain-containing protein</fullName>
    </recommendedName>
</protein>
<comment type="caution">
    <text evidence="2">The sequence shown here is derived from an EMBL/GenBank/DDBJ whole genome shotgun (WGS) entry which is preliminary data.</text>
</comment>
<feature type="chain" id="PRO_5046907156" description="HPr kinase/phosphorylase C-terminal domain-containing protein" evidence="1">
    <location>
        <begin position="23"/>
        <end position="306"/>
    </location>
</feature>
<dbReference type="Gene3D" id="3.40.50.300">
    <property type="entry name" value="P-loop containing nucleotide triphosphate hydrolases"/>
    <property type="match status" value="1"/>
</dbReference>